<gene>
    <name evidence="1" type="ORF">PS9374_02293</name>
</gene>
<dbReference type="EMBL" id="BDCX01000005">
    <property type="protein sequence ID" value="GAT66643.1"/>
    <property type="molecule type" value="Genomic_DNA"/>
</dbReference>
<comment type="caution">
    <text evidence="1">The sequence shown here is derived from an EMBL/GenBank/DDBJ whole genome shotgun (WGS) entry which is preliminary data.</text>
</comment>
<organism evidence="1 2">
    <name type="scientific">Planomonospora sphaerica</name>
    <dbReference type="NCBI Taxonomy" id="161355"/>
    <lineage>
        <taxon>Bacteria</taxon>
        <taxon>Bacillati</taxon>
        <taxon>Actinomycetota</taxon>
        <taxon>Actinomycetes</taxon>
        <taxon>Streptosporangiales</taxon>
        <taxon>Streptosporangiaceae</taxon>
        <taxon>Planomonospora</taxon>
    </lineage>
</organism>
<evidence type="ECO:0000313" key="1">
    <source>
        <dbReference type="EMBL" id="GAT66643.1"/>
    </source>
</evidence>
<accession>A0A161MAF5</accession>
<dbReference type="Proteomes" id="UP000077701">
    <property type="component" value="Unassembled WGS sequence"/>
</dbReference>
<sequence length="73" mass="7257">MTGTARPVRGRGSGRAVASGRAAAPFSAAGRSSPSGLIMVIRVCGSVGRGADRDGGSLITYGGDQPKIALIWA</sequence>
<protein>
    <submittedName>
        <fullName evidence="1">Uncharacterized protein</fullName>
    </submittedName>
</protein>
<name>A0A161MAF5_9ACTN</name>
<proteinExistence type="predicted"/>
<keyword evidence="2" id="KW-1185">Reference proteome</keyword>
<dbReference type="STRING" id="161355.PS9374_02293"/>
<evidence type="ECO:0000313" key="2">
    <source>
        <dbReference type="Proteomes" id="UP000077701"/>
    </source>
</evidence>
<reference evidence="1 2" key="1">
    <citation type="journal article" date="2016" name="Genome Announc.">
        <title>Draft Genome Sequence of Planomonospora sphaerica JCM9374, a Rare Actinomycete.</title>
        <authorList>
            <person name="Dohra H."/>
            <person name="Suzuki T."/>
            <person name="Inoue Y."/>
            <person name="Kodani S."/>
        </authorList>
    </citation>
    <scope>NUCLEOTIDE SEQUENCE [LARGE SCALE GENOMIC DNA]</scope>
    <source>
        <strain evidence="1 2">JCM 9374</strain>
    </source>
</reference>
<reference evidence="2" key="2">
    <citation type="submission" date="2016-04" db="EMBL/GenBank/DDBJ databases">
        <title>Planomonospora sphaerica JCM9374 whole genome shotgun sequence.</title>
        <authorList>
            <person name="Suzuki T."/>
            <person name="Dohra H."/>
            <person name="Kodani S."/>
        </authorList>
    </citation>
    <scope>NUCLEOTIDE SEQUENCE [LARGE SCALE GENOMIC DNA]</scope>
    <source>
        <strain evidence="2">JCM 9374</strain>
    </source>
</reference>
<dbReference type="AlphaFoldDB" id="A0A161MAF5"/>